<evidence type="ECO:0000313" key="7">
    <source>
        <dbReference type="Proteomes" id="UP001529510"/>
    </source>
</evidence>
<dbReference type="SUPFAM" id="SSF52540">
    <property type="entry name" value="P-loop containing nucleoside triphosphate hydrolases"/>
    <property type="match status" value="2"/>
</dbReference>
<organism evidence="6 7">
    <name type="scientific">Cirrhinus mrigala</name>
    <name type="common">Mrigala</name>
    <dbReference type="NCBI Taxonomy" id="683832"/>
    <lineage>
        <taxon>Eukaryota</taxon>
        <taxon>Metazoa</taxon>
        <taxon>Chordata</taxon>
        <taxon>Craniata</taxon>
        <taxon>Vertebrata</taxon>
        <taxon>Euteleostomi</taxon>
        <taxon>Actinopterygii</taxon>
        <taxon>Neopterygii</taxon>
        <taxon>Teleostei</taxon>
        <taxon>Ostariophysi</taxon>
        <taxon>Cypriniformes</taxon>
        <taxon>Cyprinidae</taxon>
        <taxon>Labeoninae</taxon>
        <taxon>Labeonini</taxon>
        <taxon>Cirrhinus</taxon>
    </lineage>
</organism>
<keyword evidence="2" id="KW-0547">Nucleotide-binding</keyword>
<keyword evidence="4" id="KW-0175">Coiled coil</keyword>
<dbReference type="InterPro" id="IPR027417">
    <property type="entry name" value="P-loop_NTPase"/>
</dbReference>
<keyword evidence="3" id="KW-0342">GTP-binding</keyword>
<name>A0ABD0RLN0_CIRMR</name>
<dbReference type="PANTHER" id="PTHR10903">
    <property type="entry name" value="GTPASE, IMAP FAMILY MEMBER-RELATED"/>
    <property type="match status" value="1"/>
</dbReference>
<feature type="coiled-coil region" evidence="4">
    <location>
        <begin position="423"/>
        <end position="450"/>
    </location>
</feature>
<evidence type="ECO:0000256" key="1">
    <source>
        <dbReference type="ARBA" id="ARBA00008535"/>
    </source>
</evidence>
<proteinExistence type="inferred from homology"/>
<comment type="caution">
    <text evidence="6">The sequence shown here is derived from an EMBL/GenBank/DDBJ whole genome shotgun (WGS) entry which is preliminary data.</text>
</comment>
<evidence type="ECO:0000259" key="5">
    <source>
        <dbReference type="PROSITE" id="PS51720"/>
    </source>
</evidence>
<comment type="similarity">
    <text evidence="1">Belongs to the TRAFAC class TrmE-Era-EngA-EngB-Septin-like GTPase superfamily. AIG1/Toc34/Toc159-like paraseptin GTPase family. IAN subfamily.</text>
</comment>
<dbReference type="PANTHER" id="PTHR10903:SF188">
    <property type="entry name" value="GTPASE IMAP FAMILY MEMBER 2-LIKE-RELATED"/>
    <property type="match status" value="1"/>
</dbReference>
<dbReference type="AlphaFoldDB" id="A0ABD0RLN0"/>
<gene>
    <name evidence="6" type="ORF">M9458_007984</name>
</gene>
<evidence type="ECO:0000313" key="6">
    <source>
        <dbReference type="EMBL" id="KAL0199444.1"/>
    </source>
</evidence>
<evidence type="ECO:0000256" key="3">
    <source>
        <dbReference type="ARBA" id="ARBA00023134"/>
    </source>
</evidence>
<dbReference type="InterPro" id="IPR045058">
    <property type="entry name" value="GIMA/IAN/Toc"/>
</dbReference>
<dbReference type="Pfam" id="PF04548">
    <property type="entry name" value="AIG1"/>
    <property type="match status" value="2"/>
</dbReference>
<dbReference type="PROSITE" id="PS51720">
    <property type="entry name" value="G_AIG1"/>
    <property type="match status" value="2"/>
</dbReference>
<dbReference type="InterPro" id="IPR006703">
    <property type="entry name" value="G_AIG1"/>
</dbReference>
<sequence length="491" mass="56131">MSAICLSPDDPVIRILLMGRFGSGKSSSGNTIVGEKKFQIRQHETEVCEGQTQISGKQVHVFISPDPLDPDLNEEQLKQMKDTLVSRCSAGLSAVLLTVPLLEPVQNEEEMLDYIKGLFGPAVQKYSMILFTRGDELEELDQTIHEYLQKESNADVQQLVTECGGEFHCFNNKSKSEKQKQELLQKIEAVMKKNGGKFTMKQMMRNDSKRGPPITSKIPERTDLRLVLLGKTGSGKSAAGNTIIGRNVFESSVGSKSKTKQCQSDTTVRFDKEITVIDTPGLYDTELGEEQVQNEIVKCVTFTSPGPHAFIIFIRVGRFTEEEKNTVQHLREVFGEQVLKYTMIIFTHKDQLEEESKTIEQYLQDGDPELKKLVKSCGNRYFCLDNKSASFPQFKVLISKIETMVEKNRGTYFTNDMFKRTEKHIQKIQKQKLDKKIKQHKQQHKNLNKTDWQEKYWGLVEESRREAELKLTRARGFRAVIHAFRKMCAIQ</sequence>
<evidence type="ECO:0000256" key="2">
    <source>
        <dbReference type="ARBA" id="ARBA00022741"/>
    </source>
</evidence>
<dbReference type="Gene3D" id="3.40.50.300">
    <property type="entry name" value="P-loop containing nucleotide triphosphate hydrolases"/>
    <property type="match status" value="2"/>
</dbReference>
<feature type="domain" description="AIG1-type G" evidence="5">
    <location>
        <begin position="10"/>
        <end position="208"/>
    </location>
</feature>
<dbReference type="EMBL" id="JAMKFB020000003">
    <property type="protein sequence ID" value="KAL0199444.1"/>
    <property type="molecule type" value="Genomic_DNA"/>
</dbReference>
<accession>A0ABD0RLN0</accession>
<dbReference type="GO" id="GO:0005525">
    <property type="term" value="F:GTP binding"/>
    <property type="evidence" value="ECO:0007669"/>
    <property type="project" value="UniProtKB-KW"/>
</dbReference>
<protein>
    <recommendedName>
        <fullName evidence="5">AIG1-type G domain-containing protein</fullName>
    </recommendedName>
</protein>
<feature type="domain" description="AIG1-type G" evidence="5">
    <location>
        <begin position="221"/>
        <end position="422"/>
    </location>
</feature>
<dbReference type="FunFam" id="3.40.50.300:FF:000366">
    <property type="entry name" value="GTPase, IMAP family member 2"/>
    <property type="match status" value="1"/>
</dbReference>
<keyword evidence="7" id="KW-1185">Reference proteome</keyword>
<dbReference type="CDD" id="cd01852">
    <property type="entry name" value="AIG1"/>
    <property type="match status" value="1"/>
</dbReference>
<evidence type="ECO:0000256" key="4">
    <source>
        <dbReference type="SAM" id="Coils"/>
    </source>
</evidence>
<reference evidence="6 7" key="1">
    <citation type="submission" date="2024-05" db="EMBL/GenBank/DDBJ databases">
        <title>Genome sequencing and assembly of Indian major carp, Cirrhinus mrigala (Hamilton, 1822).</title>
        <authorList>
            <person name="Mohindra V."/>
            <person name="Chowdhury L.M."/>
            <person name="Lal K."/>
            <person name="Jena J.K."/>
        </authorList>
    </citation>
    <scope>NUCLEOTIDE SEQUENCE [LARGE SCALE GENOMIC DNA]</scope>
    <source>
        <strain evidence="6">CM1030</strain>
        <tissue evidence="6">Blood</tissue>
    </source>
</reference>
<dbReference type="Proteomes" id="UP001529510">
    <property type="component" value="Unassembled WGS sequence"/>
</dbReference>